<keyword evidence="4" id="KW-1185">Reference proteome</keyword>
<evidence type="ECO:0000256" key="1">
    <source>
        <dbReference type="ARBA" id="ARBA00006850"/>
    </source>
</evidence>
<evidence type="ECO:0000313" key="4">
    <source>
        <dbReference type="Proteomes" id="UP001431783"/>
    </source>
</evidence>
<dbReference type="SMART" id="SM00651">
    <property type="entry name" value="Sm"/>
    <property type="match status" value="1"/>
</dbReference>
<dbReference type="GO" id="GO:0003723">
    <property type="term" value="F:RNA binding"/>
    <property type="evidence" value="ECO:0007669"/>
    <property type="project" value="InterPro"/>
</dbReference>
<name>A0AAW1US42_9CUCU</name>
<dbReference type="AlphaFoldDB" id="A0AAW1US42"/>
<evidence type="ECO:0000259" key="2">
    <source>
        <dbReference type="PROSITE" id="PS52002"/>
    </source>
</evidence>
<comment type="similarity">
    <text evidence="1">Belongs to the snRNP Sm proteins family.</text>
</comment>
<dbReference type="Pfam" id="PF01423">
    <property type="entry name" value="LSM"/>
    <property type="match status" value="1"/>
</dbReference>
<dbReference type="EMBL" id="JARQZJ010000091">
    <property type="protein sequence ID" value="KAK9883596.1"/>
    <property type="molecule type" value="Genomic_DNA"/>
</dbReference>
<dbReference type="InterPro" id="IPR047575">
    <property type="entry name" value="Sm"/>
</dbReference>
<organism evidence="3 4">
    <name type="scientific">Henosepilachna vigintioctopunctata</name>
    <dbReference type="NCBI Taxonomy" id="420089"/>
    <lineage>
        <taxon>Eukaryota</taxon>
        <taxon>Metazoa</taxon>
        <taxon>Ecdysozoa</taxon>
        <taxon>Arthropoda</taxon>
        <taxon>Hexapoda</taxon>
        <taxon>Insecta</taxon>
        <taxon>Pterygota</taxon>
        <taxon>Neoptera</taxon>
        <taxon>Endopterygota</taxon>
        <taxon>Coleoptera</taxon>
        <taxon>Polyphaga</taxon>
        <taxon>Cucujiformia</taxon>
        <taxon>Coccinelloidea</taxon>
        <taxon>Coccinellidae</taxon>
        <taxon>Epilachninae</taxon>
        <taxon>Epilachnini</taxon>
        <taxon>Henosepilachna</taxon>
    </lineage>
</organism>
<dbReference type="Gene3D" id="2.30.30.100">
    <property type="match status" value="1"/>
</dbReference>
<dbReference type="GO" id="GO:0031417">
    <property type="term" value="C:NatC complex"/>
    <property type="evidence" value="ECO:0007669"/>
    <property type="project" value="InterPro"/>
</dbReference>
<evidence type="ECO:0000313" key="3">
    <source>
        <dbReference type="EMBL" id="KAK9883596.1"/>
    </source>
</evidence>
<reference evidence="3 4" key="1">
    <citation type="submission" date="2023-03" db="EMBL/GenBank/DDBJ databases">
        <title>Genome insight into feeding habits of ladybird beetles.</title>
        <authorList>
            <person name="Li H.-S."/>
            <person name="Huang Y.-H."/>
            <person name="Pang H."/>
        </authorList>
    </citation>
    <scope>NUCLEOTIDE SEQUENCE [LARGE SCALE GENOMIC DNA]</scope>
    <source>
        <strain evidence="3">SYSU_2023b</strain>
        <tissue evidence="3">Whole body</tissue>
    </source>
</reference>
<dbReference type="PANTHER" id="PTHR10701">
    <property type="entry name" value="SMALL NUCLEAR RIBONUCLEOPROTEIN-ASSOCIATED PROTEIN B AND N"/>
    <property type="match status" value="1"/>
</dbReference>
<dbReference type="InterPro" id="IPR050914">
    <property type="entry name" value="snRNP_SmB/NAA38-like"/>
</dbReference>
<dbReference type="CDD" id="cd06168">
    <property type="entry name" value="LSMD1"/>
    <property type="match status" value="1"/>
</dbReference>
<protein>
    <recommendedName>
        <fullName evidence="2">Sm domain-containing protein</fullName>
    </recommendedName>
</protein>
<dbReference type="PANTHER" id="PTHR10701:SF5">
    <property type="entry name" value="N-ALPHA-ACETYLTRANSFERASE 38, NATC AUXILIARY SUBUNIT"/>
    <property type="match status" value="1"/>
</dbReference>
<dbReference type="SUPFAM" id="SSF50182">
    <property type="entry name" value="Sm-like ribonucleoproteins"/>
    <property type="match status" value="1"/>
</dbReference>
<proteinExistence type="inferred from homology"/>
<sequence>MTEQTEQKDLSFTDNVRRNDISSNSIAKSINNSPVVQKLRGLLNKMLKIEMSDGRVLIGTFLCTDADANVILGSCSEYLPQELIQSKTNEEPRMLGLVMVPGKHIITVSKDLNDSQSSKTCSTSTYDFEEDVI</sequence>
<feature type="domain" description="Sm" evidence="2">
    <location>
        <begin position="34"/>
        <end position="114"/>
    </location>
</feature>
<dbReference type="Proteomes" id="UP001431783">
    <property type="component" value="Unassembled WGS sequence"/>
</dbReference>
<accession>A0AAW1US42</accession>
<dbReference type="InterPro" id="IPR001163">
    <property type="entry name" value="Sm_dom_euk/arc"/>
</dbReference>
<gene>
    <name evidence="3" type="ORF">WA026_001771</name>
</gene>
<comment type="caution">
    <text evidence="3">The sequence shown here is derived from an EMBL/GenBank/DDBJ whole genome shotgun (WGS) entry which is preliminary data.</text>
</comment>
<dbReference type="PROSITE" id="PS52002">
    <property type="entry name" value="SM"/>
    <property type="match status" value="1"/>
</dbReference>
<dbReference type="InterPro" id="IPR010920">
    <property type="entry name" value="LSM_dom_sf"/>
</dbReference>
<dbReference type="InterPro" id="IPR034110">
    <property type="entry name" value="LSMD1_Sm"/>
</dbReference>